<evidence type="ECO:0000256" key="1">
    <source>
        <dbReference type="SAM" id="MobiDB-lite"/>
    </source>
</evidence>
<comment type="caution">
    <text evidence="2">The sequence shown here is derived from an EMBL/GenBank/DDBJ whole genome shotgun (WGS) entry which is preliminary data.</text>
</comment>
<proteinExistence type="predicted"/>
<keyword evidence="3" id="KW-1185">Reference proteome</keyword>
<protein>
    <submittedName>
        <fullName evidence="2">Uncharacterized protein</fullName>
    </submittedName>
</protein>
<organism evidence="2 3">
    <name type="scientific">Saguinus oedipus</name>
    <name type="common">Cotton-top tamarin</name>
    <name type="synonym">Oedipomidas oedipus</name>
    <dbReference type="NCBI Taxonomy" id="9490"/>
    <lineage>
        <taxon>Eukaryota</taxon>
        <taxon>Metazoa</taxon>
        <taxon>Chordata</taxon>
        <taxon>Craniata</taxon>
        <taxon>Vertebrata</taxon>
        <taxon>Euteleostomi</taxon>
        <taxon>Mammalia</taxon>
        <taxon>Eutheria</taxon>
        <taxon>Euarchontoglires</taxon>
        <taxon>Primates</taxon>
        <taxon>Haplorrhini</taxon>
        <taxon>Platyrrhini</taxon>
        <taxon>Cebidae</taxon>
        <taxon>Callitrichinae</taxon>
        <taxon>Saguinus</taxon>
    </lineage>
</organism>
<evidence type="ECO:0000313" key="2">
    <source>
        <dbReference type="EMBL" id="KAK2117527.1"/>
    </source>
</evidence>
<gene>
    <name evidence="2" type="ORF">P7K49_004413</name>
</gene>
<name>A0ABQ9W7B5_SAGOE</name>
<reference evidence="2 3" key="1">
    <citation type="submission" date="2023-05" db="EMBL/GenBank/DDBJ databases">
        <title>B98-5 Cell Line De Novo Hybrid Assembly: An Optical Mapping Approach.</title>
        <authorList>
            <person name="Kananen K."/>
            <person name="Auerbach J.A."/>
            <person name="Kautto E."/>
            <person name="Blachly J.S."/>
        </authorList>
    </citation>
    <scope>NUCLEOTIDE SEQUENCE [LARGE SCALE GENOMIC DNA]</scope>
    <source>
        <strain evidence="2">B95-8</strain>
        <tissue evidence="2">Cell line</tissue>
    </source>
</reference>
<evidence type="ECO:0000313" key="3">
    <source>
        <dbReference type="Proteomes" id="UP001266305"/>
    </source>
</evidence>
<sequence length="92" mass="10488">NSPGDQSDCPTRAKLPVEGRRRILRVPRAVDTHCTSRAAPRDAPREDVSHQHRSWKRALNREWPFLSAKKQMTGDICDQLRETLQENGASLN</sequence>
<dbReference type="EMBL" id="JASSZA010000002">
    <property type="protein sequence ID" value="KAK2117527.1"/>
    <property type="molecule type" value="Genomic_DNA"/>
</dbReference>
<feature type="compositionally biased region" description="Basic and acidic residues" evidence="1">
    <location>
        <begin position="39"/>
        <end position="50"/>
    </location>
</feature>
<feature type="region of interest" description="Disordered" evidence="1">
    <location>
        <begin position="32"/>
        <end position="53"/>
    </location>
</feature>
<dbReference type="Proteomes" id="UP001266305">
    <property type="component" value="Unassembled WGS sequence"/>
</dbReference>
<feature type="non-terminal residue" evidence="2">
    <location>
        <position position="1"/>
    </location>
</feature>
<accession>A0ABQ9W7B5</accession>